<sequence>MARVTWLAVVTLSAIAKTALAAAVLPRALDYEDQASVLECFQVSNPVLSDKGLVSGTDIVGPANNSEKPVASCQQTLITYSFQSSYGHPYVSLIGPSTNHADIVGRVADYSPPSCDFNRVAMNLTVVSEGVQFDRLAIMYLGDIEVWRTSTAEPKSHPGISWTFWKDMTNYLSLWKGQQKLIFDLGNTVNDQYTGAFNVTLTATFFSVKATGEDDQQSPASQIMPISAKRGSDGKSSAFNYPGDASVSLKIPQAAVRAIVSISATGQSDEEFWETNVPDSIQANATGYFGKSAFREARLLIDGQIAGLAWPYPVVFTGGISPPLHRPMVGIQAFDLLENEIDITPWLGLLCDGSDHTFSLQIVGEKEQKPGSYWIMTGKVFVWTDDGNQTTTGPAPQVTVDPVSLNASGGGDKGGPILYQQSINRSIRVSTELTIAGQKKKYAWNQRFSMKNDGNITNGGNDQSVNAIYEGESTATSDSSPYFYVGFRYPFVMEITTSNEKDSLKLTTNLEQGMDLTVTGISAFDYGIRAFGNRLKAKVSGSVLQTTRKATASYYQAPDGSRTSGESESHQTYKFGGRGPSSNTTSQRFSNPAPLLYSRDVKVVGDRRVKDDVFVYRSNYKGHPDKMSAGKFVQGFAPVPNPQKPGMAKFMGKGDLASGETENLAVQWQT</sequence>
<feature type="compositionally biased region" description="Polar residues" evidence="1">
    <location>
        <begin position="580"/>
        <end position="590"/>
    </location>
</feature>
<dbReference type="OrthoDB" id="1612078at2759"/>
<evidence type="ECO:0000256" key="1">
    <source>
        <dbReference type="SAM" id="MobiDB-lite"/>
    </source>
</evidence>
<protein>
    <submittedName>
        <fullName evidence="4">Peptide-N4-(N-acetyl-beta-glucosaminyl)asparagine amidase A</fullName>
    </submittedName>
</protein>
<organism evidence="4 5">
    <name type="scientific">Akanthomyces lecanii RCEF 1005</name>
    <dbReference type="NCBI Taxonomy" id="1081108"/>
    <lineage>
        <taxon>Eukaryota</taxon>
        <taxon>Fungi</taxon>
        <taxon>Dikarya</taxon>
        <taxon>Ascomycota</taxon>
        <taxon>Pezizomycotina</taxon>
        <taxon>Sordariomycetes</taxon>
        <taxon>Hypocreomycetidae</taxon>
        <taxon>Hypocreales</taxon>
        <taxon>Cordycipitaceae</taxon>
        <taxon>Akanthomyces</taxon>
        <taxon>Cordyceps confragosa</taxon>
    </lineage>
</organism>
<gene>
    <name evidence="4" type="ORF">LEL_06616</name>
</gene>
<evidence type="ECO:0000259" key="3">
    <source>
        <dbReference type="Pfam" id="PF12222"/>
    </source>
</evidence>
<keyword evidence="2" id="KW-0732">Signal</keyword>
<reference evidence="4 5" key="1">
    <citation type="journal article" date="2016" name="Genome Biol. Evol.">
        <title>Divergent and convergent evolution of fungal pathogenicity.</title>
        <authorList>
            <person name="Shang Y."/>
            <person name="Xiao G."/>
            <person name="Zheng P."/>
            <person name="Cen K."/>
            <person name="Zhan S."/>
            <person name="Wang C."/>
        </authorList>
    </citation>
    <scope>NUCLEOTIDE SEQUENCE [LARGE SCALE GENOMIC DNA]</scope>
    <source>
        <strain evidence="4 5">RCEF 1005</strain>
    </source>
</reference>
<dbReference type="AlphaFoldDB" id="A0A162K2C6"/>
<feature type="domain" description="Peptide N-acetyl-beta-D-glucosaminyl asparaginase amidase A N-terminal" evidence="3">
    <location>
        <begin position="68"/>
        <end position="393"/>
    </location>
</feature>
<keyword evidence="5" id="KW-1185">Reference proteome</keyword>
<evidence type="ECO:0000256" key="2">
    <source>
        <dbReference type="SAM" id="SignalP"/>
    </source>
</evidence>
<feature type="signal peptide" evidence="2">
    <location>
        <begin position="1"/>
        <end position="21"/>
    </location>
</feature>
<dbReference type="InterPro" id="IPR021102">
    <property type="entry name" value="PNGase_A"/>
</dbReference>
<dbReference type="Pfam" id="PF25156">
    <property type="entry name" value="PNGase_A_C"/>
    <property type="match status" value="1"/>
</dbReference>
<dbReference type="PANTHER" id="PTHR31104">
    <property type="entry name" value="PEPTIDE-N4-(N-ACETYL-BETA-GLUCOSAMINYL)ASPARAGINE AMIDASE A PROTEIN"/>
    <property type="match status" value="1"/>
</dbReference>
<dbReference type="EMBL" id="AZHF01000004">
    <property type="protein sequence ID" value="OAA76932.1"/>
    <property type="molecule type" value="Genomic_DNA"/>
</dbReference>
<feature type="region of interest" description="Disordered" evidence="1">
    <location>
        <begin position="554"/>
        <end position="592"/>
    </location>
</feature>
<feature type="chain" id="PRO_5007836792" evidence="2">
    <location>
        <begin position="22"/>
        <end position="670"/>
    </location>
</feature>
<comment type="caution">
    <text evidence="4">The sequence shown here is derived from an EMBL/GenBank/DDBJ whole genome shotgun (WGS) entry which is preliminary data.</text>
</comment>
<dbReference type="InterPro" id="IPR056948">
    <property type="entry name" value="PNGaseA_N"/>
</dbReference>
<dbReference type="Pfam" id="PF12222">
    <property type="entry name" value="PNGaseA"/>
    <property type="match status" value="1"/>
</dbReference>
<proteinExistence type="predicted"/>
<evidence type="ECO:0000313" key="4">
    <source>
        <dbReference type="EMBL" id="OAA76932.1"/>
    </source>
</evidence>
<dbReference type="Proteomes" id="UP000076881">
    <property type="component" value="Unassembled WGS sequence"/>
</dbReference>
<accession>A0A162K2C6</accession>
<name>A0A162K2C6_CORDF</name>
<evidence type="ECO:0000313" key="5">
    <source>
        <dbReference type="Proteomes" id="UP000076881"/>
    </source>
</evidence>